<name>A0AAD6V0Q7_9AGAR</name>
<evidence type="ECO:0000313" key="2">
    <source>
        <dbReference type="Proteomes" id="UP001219525"/>
    </source>
</evidence>
<accession>A0AAD6V0Q7</accession>
<dbReference type="Proteomes" id="UP001219525">
    <property type="component" value="Unassembled WGS sequence"/>
</dbReference>
<dbReference type="EMBL" id="JARJCW010000069">
    <property type="protein sequence ID" value="KAJ7199223.1"/>
    <property type="molecule type" value="Genomic_DNA"/>
</dbReference>
<reference evidence="1" key="1">
    <citation type="submission" date="2023-03" db="EMBL/GenBank/DDBJ databases">
        <title>Massive genome expansion in bonnet fungi (Mycena s.s.) driven by repeated elements and novel gene families across ecological guilds.</title>
        <authorList>
            <consortium name="Lawrence Berkeley National Laboratory"/>
            <person name="Harder C.B."/>
            <person name="Miyauchi S."/>
            <person name="Viragh M."/>
            <person name="Kuo A."/>
            <person name="Thoen E."/>
            <person name="Andreopoulos B."/>
            <person name="Lu D."/>
            <person name="Skrede I."/>
            <person name="Drula E."/>
            <person name="Henrissat B."/>
            <person name="Morin E."/>
            <person name="Kohler A."/>
            <person name="Barry K."/>
            <person name="LaButti K."/>
            <person name="Morin E."/>
            <person name="Salamov A."/>
            <person name="Lipzen A."/>
            <person name="Mereny Z."/>
            <person name="Hegedus B."/>
            <person name="Baldrian P."/>
            <person name="Stursova M."/>
            <person name="Weitz H."/>
            <person name="Taylor A."/>
            <person name="Grigoriev I.V."/>
            <person name="Nagy L.G."/>
            <person name="Martin F."/>
            <person name="Kauserud H."/>
        </authorList>
    </citation>
    <scope>NUCLEOTIDE SEQUENCE</scope>
    <source>
        <strain evidence="1">9144</strain>
    </source>
</reference>
<keyword evidence="2" id="KW-1185">Reference proteome</keyword>
<dbReference type="AlphaFoldDB" id="A0AAD6V0Q7"/>
<comment type="caution">
    <text evidence="1">The sequence shown here is derived from an EMBL/GenBank/DDBJ whole genome shotgun (WGS) entry which is preliminary data.</text>
</comment>
<evidence type="ECO:0000313" key="1">
    <source>
        <dbReference type="EMBL" id="KAJ7199223.1"/>
    </source>
</evidence>
<protein>
    <submittedName>
        <fullName evidence="1">Uncharacterized protein</fullName>
    </submittedName>
</protein>
<proteinExistence type="predicted"/>
<organism evidence="1 2">
    <name type="scientific">Mycena pura</name>
    <dbReference type="NCBI Taxonomy" id="153505"/>
    <lineage>
        <taxon>Eukaryota</taxon>
        <taxon>Fungi</taxon>
        <taxon>Dikarya</taxon>
        <taxon>Basidiomycota</taxon>
        <taxon>Agaricomycotina</taxon>
        <taxon>Agaricomycetes</taxon>
        <taxon>Agaricomycetidae</taxon>
        <taxon>Agaricales</taxon>
        <taxon>Marasmiineae</taxon>
        <taxon>Mycenaceae</taxon>
        <taxon>Mycena</taxon>
    </lineage>
</organism>
<gene>
    <name evidence="1" type="ORF">GGX14DRAFT_572981</name>
</gene>
<sequence length="356" mass="39876">MAFEMLVARRSQARHVYEVPLIAVFAPPKYFPGIRRSRTPCPPFTFAAFCNSASSSAFSVSVSLRSSRLPTALALSRKLFMFPVRRHRPQTRLEAVLVEVEKRLCERTIAGAAESIGRAAVQTYGAPYALSISIWDYGVLLTRLPAAAGADFSELVIAAAINLRRGCGAVPISVKFEHATRRYARLPALFPQMPSSEQLAQLLDFQHTPSSCEELARSTSGIRHSLHLHSLKPPQLIHRHSFNPDRRCALHGGLHDEGFSTQRLLINHSRRPRPRDVVMHPLNWATSKHAPIIDEDFRLAPIVDGDFRCAGSAATCSFVVDEGYDCPAPARTFRTVHPDGRLRPMRCDKRLRNRRW</sequence>